<proteinExistence type="predicted"/>
<dbReference type="AlphaFoldDB" id="A0A5B7HHH6"/>
<sequence>MARRCRIVVALLGEISIISVPLEGPGLPPPQRRPCGPRFRVQCDPLPPLAAGGKQSLTSGNTQRRGGFTVSTDGW</sequence>
<dbReference type="Proteomes" id="UP000324222">
    <property type="component" value="Unassembled WGS sequence"/>
</dbReference>
<gene>
    <name evidence="3" type="ORF">E2C01_063208</name>
</gene>
<name>A0A5B7HHH6_PORTR</name>
<keyword evidence="4" id="KW-1185">Reference proteome</keyword>
<evidence type="ECO:0000313" key="3">
    <source>
        <dbReference type="EMBL" id="MPC68995.1"/>
    </source>
</evidence>
<evidence type="ECO:0000313" key="4">
    <source>
        <dbReference type="Proteomes" id="UP000324222"/>
    </source>
</evidence>
<feature type="region of interest" description="Disordered" evidence="1">
    <location>
        <begin position="50"/>
        <end position="75"/>
    </location>
</feature>
<keyword evidence="2" id="KW-0732">Signal</keyword>
<accession>A0A5B7HHH6</accession>
<evidence type="ECO:0000256" key="1">
    <source>
        <dbReference type="SAM" id="MobiDB-lite"/>
    </source>
</evidence>
<feature type="chain" id="PRO_5022930907" evidence="2">
    <location>
        <begin position="22"/>
        <end position="75"/>
    </location>
</feature>
<dbReference type="EMBL" id="VSRR010028727">
    <property type="protein sequence ID" value="MPC68995.1"/>
    <property type="molecule type" value="Genomic_DNA"/>
</dbReference>
<evidence type="ECO:0000256" key="2">
    <source>
        <dbReference type="SAM" id="SignalP"/>
    </source>
</evidence>
<feature type="compositionally biased region" description="Polar residues" evidence="1">
    <location>
        <begin position="55"/>
        <end position="75"/>
    </location>
</feature>
<comment type="caution">
    <text evidence="3">The sequence shown here is derived from an EMBL/GenBank/DDBJ whole genome shotgun (WGS) entry which is preliminary data.</text>
</comment>
<organism evidence="3 4">
    <name type="scientific">Portunus trituberculatus</name>
    <name type="common">Swimming crab</name>
    <name type="synonym">Neptunus trituberculatus</name>
    <dbReference type="NCBI Taxonomy" id="210409"/>
    <lineage>
        <taxon>Eukaryota</taxon>
        <taxon>Metazoa</taxon>
        <taxon>Ecdysozoa</taxon>
        <taxon>Arthropoda</taxon>
        <taxon>Crustacea</taxon>
        <taxon>Multicrustacea</taxon>
        <taxon>Malacostraca</taxon>
        <taxon>Eumalacostraca</taxon>
        <taxon>Eucarida</taxon>
        <taxon>Decapoda</taxon>
        <taxon>Pleocyemata</taxon>
        <taxon>Brachyura</taxon>
        <taxon>Eubrachyura</taxon>
        <taxon>Portunoidea</taxon>
        <taxon>Portunidae</taxon>
        <taxon>Portuninae</taxon>
        <taxon>Portunus</taxon>
    </lineage>
</organism>
<feature type="signal peptide" evidence="2">
    <location>
        <begin position="1"/>
        <end position="21"/>
    </location>
</feature>
<reference evidence="3 4" key="1">
    <citation type="submission" date="2019-05" db="EMBL/GenBank/DDBJ databases">
        <title>Another draft genome of Portunus trituberculatus and its Hox gene families provides insights of decapod evolution.</title>
        <authorList>
            <person name="Jeong J.-H."/>
            <person name="Song I."/>
            <person name="Kim S."/>
            <person name="Choi T."/>
            <person name="Kim D."/>
            <person name="Ryu S."/>
            <person name="Kim W."/>
        </authorList>
    </citation>
    <scope>NUCLEOTIDE SEQUENCE [LARGE SCALE GENOMIC DNA]</scope>
    <source>
        <tissue evidence="3">Muscle</tissue>
    </source>
</reference>
<protein>
    <submittedName>
        <fullName evidence="3">Uncharacterized protein</fullName>
    </submittedName>
</protein>